<gene>
    <name evidence="1" type="ORF">NQ176_g8594</name>
</gene>
<dbReference type="EMBL" id="JANJQO010001715">
    <property type="protein sequence ID" value="KAJ2969572.1"/>
    <property type="molecule type" value="Genomic_DNA"/>
</dbReference>
<organism evidence="1 2">
    <name type="scientific">Zarea fungicola</name>
    <dbReference type="NCBI Taxonomy" id="93591"/>
    <lineage>
        <taxon>Eukaryota</taxon>
        <taxon>Fungi</taxon>
        <taxon>Dikarya</taxon>
        <taxon>Ascomycota</taxon>
        <taxon>Pezizomycotina</taxon>
        <taxon>Sordariomycetes</taxon>
        <taxon>Hypocreomycetidae</taxon>
        <taxon>Hypocreales</taxon>
        <taxon>Cordycipitaceae</taxon>
        <taxon>Zarea</taxon>
    </lineage>
</organism>
<proteinExistence type="predicted"/>
<reference evidence="1" key="1">
    <citation type="submission" date="2022-08" db="EMBL/GenBank/DDBJ databases">
        <title>Genome Sequence of Lecanicillium fungicola.</title>
        <authorList>
            <person name="Buettner E."/>
        </authorList>
    </citation>
    <scope>NUCLEOTIDE SEQUENCE</scope>
    <source>
        <strain evidence="1">Babe33</strain>
    </source>
</reference>
<comment type="caution">
    <text evidence="1">The sequence shown here is derived from an EMBL/GenBank/DDBJ whole genome shotgun (WGS) entry which is preliminary data.</text>
</comment>
<name>A0ACC1MSD8_9HYPO</name>
<accession>A0ACC1MSD8</accession>
<sequence>MCACILRRPLGLQNHEFDCEYPLDIEDAEIPRQGVAGCLRSQDDPPTSLTKALDTFRIRALWGKIQATLHSNISTGIPAHRTYQQRVDELRDELESLHSTLPRSVPFQAETLSMFSSDWWGQLPDPNMAATERGFFESMKATSELCHGIRGIVLNRRTTFTWGALHTVFIAGLTYLHCLWASPTLREATRQDTVRSTCTACTVVLVLMAQWHEPVEPYRDIFEVIASRTMTMLIESDAGKPLALRQEDSADLLQWMADISNRGTLATGFDDLLTSFIDEGPI</sequence>
<protein>
    <submittedName>
        <fullName evidence="1">Uncharacterized protein</fullName>
    </submittedName>
</protein>
<evidence type="ECO:0000313" key="2">
    <source>
        <dbReference type="Proteomes" id="UP001143910"/>
    </source>
</evidence>
<dbReference type="Proteomes" id="UP001143910">
    <property type="component" value="Unassembled WGS sequence"/>
</dbReference>
<keyword evidence="2" id="KW-1185">Reference proteome</keyword>
<evidence type="ECO:0000313" key="1">
    <source>
        <dbReference type="EMBL" id="KAJ2969572.1"/>
    </source>
</evidence>